<sequence>MREWFKDWRPNRKSLILVDHINSILDDYRKQGYILTVRQVYYQLVSRDLIPNTEKSYDGVINIVNRGRLAAFIDWAMIEDRARIPKSRSHWNSPSEILEAAADSYYKSRWETQADYVEVWCEKDAVSNIIQPVCHKFDVTFLANRGYLSQSALYAAAQRLIEKAN</sequence>
<reference evidence="1" key="1">
    <citation type="journal article" date="2014" name="Front. Microbiol.">
        <title>High frequency of phylogenetically diverse reductive dehalogenase-homologous genes in deep subseafloor sedimentary metagenomes.</title>
        <authorList>
            <person name="Kawai M."/>
            <person name="Futagami T."/>
            <person name="Toyoda A."/>
            <person name="Takaki Y."/>
            <person name="Nishi S."/>
            <person name="Hori S."/>
            <person name="Arai W."/>
            <person name="Tsubouchi T."/>
            <person name="Morono Y."/>
            <person name="Uchiyama I."/>
            <person name="Ito T."/>
            <person name="Fujiyama A."/>
            <person name="Inagaki F."/>
            <person name="Takami H."/>
        </authorList>
    </citation>
    <scope>NUCLEOTIDE SEQUENCE</scope>
    <source>
        <strain evidence="1">Expedition CK06-06</strain>
    </source>
</reference>
<protein>
    <submittedName>
        <fullName evidence="1">Uncharacterized protein</fullName>
    </submittedName>
</protein>
<feature type="non-terminal residue" evidence="1">
    <location>
        <position position="165"/>
    </location>
</feature>
<name>X0XNA9_9ZZZZ</name>
<proteinExistence type="predicted"/>
<comment type="caution">
    <text evidence="1">The sequence shown here is derived from an EMBL/GenBank/DDBJ whole genome shotgun (WGS) entry which is preliminary data.</text>
</comment>
<evidence type="ECO:0000313" key="1">
    <source>
        <dbReference type="EMBL" id="GAG26441.1"/>
    </source>
</evidence>
<dbReference type="EMBL" id="BARS01033504">
    <property type="protein sequence ID" value="GAG26441.1"/>
    <property type="molecule type" value="Genomic_DNA"/>
</dbReference>
<dbReference type="AlphaFoldDB" id="X0XNA9"/>
<gene>
    <name evidence="1" type="ORF">S01H1_51872</name>
</gene>
<accession>X0XNA9</accession>
<organism evidence="1">
    <name type="scientific">marine sediment metagenome</name>
    <dbReference type="NCBI Taxonomy" id="412755"/>
    <lineage>
        <taxon>unclassified sequences</taxon>
        <taxon>metagenomes</taxon>
        <taxon>ecological metagenomes</taxon>
    </lineage>
</organism>